<dbReference type="InterPro" id="IPR050232">
    <property type="entry name" value="FBL13/AtMIF1-like"/>
</dbReference>
<dbReference type="SUPFAM" id="SSF52047">
    <property type="entry name" value="RNI-like"/>
    <property type="match status" value="1"/>
</dbReference>
<reference evidence="2" key="1">
    <citation type="submission" date="2024-03" db="EMBL/GenBank/DDBJ databases">
        <title>WGS assembly of Saponaria officinalis var. Norfolk2.</title>
        <authorList>
            <person name="Jenkins J."/>
            <person name="Shu S."/>
            <person name="Grimwood J."/>
            <person name="Barry K."/>
            <person name="Goodstein D."/>
            <person name="Schmutz J."/>
            <person name="Leebens-Mack J."/>
            <person name="Osbourn A."/>
        </authorList>
    </citation>
    <scope>NUCLEOTIDE SEQUENCE [LARGE SCALE GENOMIC DNA]</scope>
    <source>
        <strain evidence="2">JIC</strain>
    </source>
</reference>
<feature type="domain" description="F-box" evidence="1">
    <location>
        <begin position="15"/>
        <end position="64"/>
    </location>
</feature>
<dbReference type="EMBL" id="JBDFQZ010000012">
    <property type="protein sequence ID" value="KAK9674358.1"/>
    <property type="molecule type" value="Genomic_DNA"/>
</dbReference>
<evidence type="ECO:0000313" key="3">
    <source>
        <dbReference type="Proteomes" id="UP001443914"/>
    </source>
</evidence>
<dbReference type="PROSITE" id="PS50181">
    <property type="entry name" value="FBOX"/>
    <property type="match status" value="1"/>
</dbReference>
<dbReference type="Gene3D" id="1.20.1280.50">
    <property type="match status" value="1"/>
</dbReference>
<evidence type="ECO:0000313" key="2">
    <source>
        <dbReference type="EMBL" id="KAK9674358.1"/>
    </source>
</evidence>
<dbReference type="InterPro" id="IPR036047">
    <property type="entry name" value="F-box-like_dom_sf"/>
</dbReference>
<dbReference type="Pfam" id="PF23622">
    <property type="entry name" value="LRR_At1g61320_AtMIF1"/>
    <property type="match status" value="1"/>
</dbReference>
<proteinExistence type="predicted"/>
<dbReference type="PANTHER" id="PTHR31900">
    <property type="entry name" value="F-BOX/RNI SUPERFAMILY PROTEIN-RELATED"/>
    <property type="match status" value="1"/>
</dbReference>
<protein>
    <recommendedName>
        <fullName evidence="1">F-box domain-containing protein</fullName>
    </recommendedName>
</protein>
<dbReference type="Pfam" id="PF00646">
    <property type="entry name" value="F-box"/>
    <property type="match status" value="1"/>
</dbReference>
<dbReference type="InterPro" id="IPR001810">
    <property type="entry name" value="F-box_dom"/>
</dbReference>
<sequence>MAKSSSSKRSTRKRVDRISGLPNDLLFRILVFLPTRSAMATSLLSRRWQYVWKGVPALNFFNNDSYYIIDNFSSPEALEQYRCLRYFMNRALFQNRTPCLERVDFFVLPVINIYDPEVWLKELSKRSIKEVNLFYDLCYDVPIMCLLDGAAGKHLVALRLHCTNEFNIGVTFSSMPYLPNLEIVHLSRVSFTDDGEPLRSLFSGCPRLRELVMFQCLGSATNLSFHCSTLKILKFLDAELTEASIGAPNLEYFEFAKYGEVFDGPDNFKYLTTEMPCLAEVKIGGSDMKAAMWADLFHKVRHVIKLNVSLSQFIDGNTTAMHFKLPFFHRLNFLEIECYEEHSILQTRMLLRHMPNCVTLIIHMLPWGDSAGELKGWPAVDSFGLGLYIEYIEIKGFGRTTVEGVELLKYLLVCCTRLKEMKLHLYQRLSLRQSLYSNSIEKNMLRKRIRRLPRPSGCKITIH</sequence>
<comment type="caution">
    <text evidence="2">The sequence shown here is derived from an EMBL/GenBank/DDBJ whole genome shotgun (WGS) entry which is preliminary data.</text>
</comment>
<dbReference type="PANTHER" id="PTHR31900:SF30">
    <property type="entry name" value="SUPERFAMILY PROTEIN, PUTATIVE-RELATED"/>
    <property type="match status" value="1"/>
</dbReference>
<accession>A0AAW1HEI0</accession>
<dbReference type="InterPro" id="IPR055357">
    <property type="entry name" value="LRR_At1g61320_AtMIF1"/>
</dbReference>
<keyword evidence="3" id="KW-1185">Reference proteome</keyword>
<organism evidence="2 3">
    <name type="scientific">Saponaria officinalis</name>
    <name type="common">Common soapwort</name>
    <name type="synonym">Lychnis saponaria</name>
    <dbReference type="NCBI Taxonomy" id="3572"/>
    <lineage>
        <taxon>Eukaryota</taxon>
        <taxon>Viridiplantae</taxon>
        <taxon>Streptophyta</taxon>
        <taxon>Embryophyta</taxon>
        <taxon>Tracheophyta</taxon>
        <taxon>Spermatophyta</taxon>
        <taxon>Magnoliopsida</taxon>
        <taxon>eudicotyledons</taxon>
        <taxon>Gunneridae</taxon>
        <taxon>Pentapetalae</taxon>
        <taxon>Caryophyllales</taxon>
        <taxon>Caryophyllaceae</taxon>
        <taxon>Caryophylleae</taxon>
        <taxon>Saponaria</taxon>
    </lineage>
</organism>
<dbReference type="SMART" id="SM00256">
    <property type="entry name" value="FBOX"/>
    <property type="match status" value="1"/>
</dbReference>
<name>A0AAW1HEI0_SAPOF</name>
<dbReference type="InterPro" id="IPR032675">
    <property type="entry name" value="LRR_dom_sf"/>
</dbReference>
<dbReference type="CDD" id="cd22160">
    <property type="entry name" value="F-box_AtFBL13-like"/>
    <property type="match status" value="1"/>
</dbReference>
<dbReference type="AlphaFoldDB" id="A0AAW1HEI0"/>
<gene>
    <name evidence="2" type="ORF">RND81_12G227500</name>
</gene>
<dbReference type="SUPFAM" id="SSF81383">
    <property type="entry name" value="F-box domain"/>
    <property type="match status" value="1"/>
</dbReference>
<dbReference type="Proteomes" id="UP001443914">
    <property type="component" value="Unassembled WGS sequence"/>
</dbReference>
<evidence type="ECO:0000259" key="1">
    <source>
        <dbReference type="PROSITE" id="PS50181"/>
    </source>
</evidence>
<dbReference type="Gene3D" id="3.80.10.10">
    <property type="entry name" value="Ribonuclease Inhibitor"/>
    <property type="match status" value="1"/>
</dbReference>
<dbReference type="InterPro" id="IPR053781">
    <property type="entry name" value="F-box_AtFBL13-like"/>
</dbReference>